<evidence type="ECO:0000256" key="1">
    <source>
        <dbReference type="SAM" id="MobiDB-lite"/>
    </source>
</evidence>
<name>A0A9W7Y9H3_9FUNG</name>
<dbReference type="AlphaFoldDB" id="A0A9W7Y9H3"/>
<protein>
    <submittedName>
        <fullName evidence="2">Uncharacterized protein</fullName>
    </submittedName>
</protein>
<comment type="caution">
    <text evidence="2">The sequence shown here is derived from an EMBL/GenBank/DDBJ whole genome shotgun (WGS) entry which is preliminary data.</text>
</comment>
<feature type="region of interest" description="Disordered" evidence="1">
    <location>
        <begin position="287"/>
        <end position="317"/>
    </location>
</feature>
<keyword evidence="3" id="KW-1185">Reference proteome</keyword>
<dbReference type="Proteomes" id="UP001143981">
    <property type="component" value="Unassembled WGS sequence"/>
</dbReference>
<proteinExistence type="predicted"/>
<gene>
    <name evidence="2" type="ORF">LPJ61_004005</name>
</gene>
<feature type="compositionally biased region" description="Basic residues" evidence="1">
    <location>
        <begin position="78"/>
        <end position="89"/>
    </location>
</feature>
<evidence type="ECO:0000313" key="3">
    <source>
        <dbReference type="Proteomes" id="UP001143981"/>
    </source>
</evidence>
<dbReference type="EMBL" id="JANBOI010000801">
    <property type="protein sequence ID" value="KAJ1728495.1"/>
    <property type="molecule type" value="Genomic_DNA"/>
</dbReference>
<organism evidence="2 3">
    <name type="scientific">Coemansia biformis</name>
    <dbReference type="NCBI Taxonomy" id="1286918"/>
    <lineage>
        <taxon>Eukaryota</taxon>
        <taxon>Fungi</taxon>
        <taxon>Fungi incertae sedis</taxon>
        <taxon>Zoopagomycota</taxon>
        <taxon>Kickxellomycotina</taxon>
        <taxon>Kickxellomycetes</taxon>
        <taxon>Kickxellales</taxon>
        <taxon>Kickxellaceae</taxon>
        <taxon>Coemansia</taxon>
    </lineage>
</organism>
<evidence type="ECO:0000313" key="2">
    <source>
        <dbReference type="EMBL" id="KAJ1728495.1"/>
    </source>
</evidence>
<feature type="compositionally biased region" description="Low complexity" evidence="1">
    <location>
        <begin position="290"/>
        <end position="308"/>
    </location>
</feature>
<feature type="region of interest" description="Disordered" evidence="1">
    <location>
        <begin position="77"/>
        <end position="148"/>
    </location>
</feature>
<feature type="compositionally biased region" description="Low complexity" evidence="1">
    <location>
        <begin position="400"/>
        <end position="412"/>
    </location>
</feature>
<feature type="compositionally biased region" description="Low complexity" evidence="1">
    <location>
        <begin position="126"/>
        <end position="142"/>
    </location>
</feature>
<reference evidence="2" key="1">
    <citation type="submission" date="2022-07" db="EMBL/GenBank/DDBJ databases">
        <title>Phylogenomic reconstructions and comparative analyses of Kickxellomycotina fungi.</title>
        <authorList>
            <person name="Reynolds N.K."/>
            <person name="Stajich J.E."/>
            <person name="Barry K."/>
            <person name="Grigoriev I.V."/>
            <person name="Crous P."/>
            <person name="Smith M.E."/>
        </authorList>
    </citation>
    <scope>NUCLEOTIDE SEQUENCE</scope>
    <source>
        <strain evidence="2">BCRC 34381</strain>
    </source>
</reference>
<sequence length="418" mass="44253">MSGGPITRSRSTVHPFPVHMSTAQAGVSDHAMGFPASPYSMMAGNGIYGSGQVQQSQQYVHGDGMHNLGQHGYSGFAHHPHLQHQHQHQHQQAYQHHGNHFGQAHGYSHLPQHHHHQHQQHHHQLQQHQQHPHQLQQQQQQHRQSDGQLPQEFMAGASGALPSADIYGGLKFISPLYQGRLLPSTNDTAGSAPPPTSGLYHEDPQQYIAQQSGQSAMDAHVSTHNGVTAHSVPSHQPPHELATSDSAAVVVAAAAAAAAADFSGSFHLPHGSSQAMYPYYPDNVPAFEPSTSSAGQSHGQSHSSPSTPTEKTEPHQSQYTLHATDNSVYSVMSSSPQASGQTAVHPSSAFTSFNMVHPIASNTLGAQASVSHVPGAVTRDDSSAAENGNLQISTSVPVPSAMAMAGSAASGGVELDQP</sequence>
<feature type="compositionally biased region" description="Basic residues" evidence="1">
    <location>
        <begin position="111"/>
        <end position="125"/>
    </location>
</feature>
<dbReference type="OrthoDB" id="5595797at2759"/>
<accession>A0A9W7Y9H3</accession>
<feature type="region of interest" description="Disordered" evidence="1">
    <location>
        <begin position="396"/>
        <end position="418"/>
    </location>
</feature>
<feature type="non-terminal residue" evidence="2">
    <location>
        <position position="418"/>
    </location>
</feature>